<organism evidence="1 2">
    <name type="scientific">Streptomyces dangxiongensis</name>
    <dbReference type="NCBI Taxonomy" id="1442032"/>
    <lineage>
        <taxon>Bacteria</taxon>
        <taxon>Bacillati</taxon>
        <taxon>Actinomycetota</taxon>
        <taxon>Actinomycetes</taxon>
        <taxon>Kitasatosporales</taxon>
        <taxon>Streptomycetaceae</taxon>
        <taxon>Streptomyces</taxon>
    </lineage>
</organism>
<evidence type="ECO:0000313" key="2">
    <source>
        <dbReference type="Proteomes" id="UP000268329"/>
    </source>
</evidence>
<protein>
    <submittedName>
        <fullName evidence="1">Uncharacterized protein</fullName>
    </submittedName>
</protein>
<accession>A0A3G2JMH8</accession>
<name>A0A3G2JMH8_9ACTN</name>
<sequence>MRLGPFTRGAAVARSGSMAYACFSVHQPHALFPIDNGGEPAVLFCWPFLLIPCLGPGACGVDALPRNARSAAGADEIVGAEGPTVRGG</sequence>
<keyword evidence="2" id="KW-1185">Reference proteome</keyword>
<dbReference type="AlphaFoldDB" id="A0A3G2JMH8"/>
<evidence type="ECO:0000313" key="1">
    <source>
        <dbReference type="EMBL" id="AYN42791.1"/>
    </source>
</evidence>
<dbReference type="KEGG" id="sdd:D9753_32355"/>
<dbReference type="Proteomes" id="UP000268329">
    <property type="component" value="Chromosome"/>
</dbReference>
<proteinExistence type="predicted"/>
<gene>
    <name evidence="1" type="ORF">D9753_32355</name>
</gene>
<dbReference type="OrthoDB" id="9808524at2"/>
<dbReference type="EMBL" id="CP033073">
    <property type="protein sequence ID" value="AYN42791.1"/>
    <property type="molecule type" value="Genomic_DNA"/>
</dbReference>
<reference evidence="1 2" key="1">
    <citation type="submission" date="2018-10" db="EMBL/GenBank/DDBJ databases">
        <title>The genome of Streptomyces dangxiongensis Z022.</title>
        <authorList>
            <person name="Zhang B."/>
        </authorList>
    </citation>
    <scope>NUCLEOTIDE SEQUENCE [LARGE SCALE GENOMIC DNA]</scope>
    <source>
        <strain evidence="1 2">Z022</strain>
    </source>
</reference>